<feature type="region of interest" description="Disordered" evidence="2">
    <location>
        <begin position="69"/>
        <end position="94"/>
    </location>
</feature>
<dbReference type="AlphaFoldDB" id="A0A7M5X4U5"/>
<feature type="compositionally biased region" description="Basic residues" evidence="2">
    <location>
        <begin position="801"/>
        <end position="812"/>
    </location>
</feature>
<keyword evidence="4" id="KW-1185">Reference proteome</keyword>
<feature type="compositionally biased region" description="Polar residues" evidence="2">
    <location>
        <begin position="760"/>
        <end position="798"/>
    </location>
</feature>
<accession>A0A7M5X4U5</accession>
<evidence type="ECO:0000256" key="1">
    <source>
        <dbReference type="SAM" id="Coils"/>
    </source>
</evidence>
<proteinExistence type="predicted"/>
<evidence type="ECO:0000313" key="4">
    <source>
        <dbReference type="Proteomes" id="UP000594262"/>
    </source>
</evidence>
<feature type="coiled-coil region" evidence="1">
    <location>
        <begin position="701"/>
        <end position="735"/>
    </location>
</feature>
<evidence type="ECO:0000313" key="3">
    <source>
        <dbReference type="EnsemblMetazoa" id="CLYHEMP017824.1"/>
    </source>
</evidence>
<feature type="region of interest" description="Disordered" evidence="2">
    <location>
        <begin position="176"/>
        <end position="214"/>
    </location>
</feature>
<sequence>MLSAARKLTQQRQSILWKRNDLKLISPEIFGEFNTGIPLISSVKNVDQPTKIESTLACRCLNRVSALKNDHADEEDSKKSNFSHKIWSDSSVQTHETGGVDVEHLEHMNSMNEVHDKKMSAMGDDLKSKQKIINQLKAQIAESNDFHKIEDLKREIKKKDAQSIADQAAINQLRELLRSKDSKTSKKKNKLSKKDNPVKNTDEGISSSNGDKSEQGAVAKNEVMNNLKQQLSFKESQLVSYRNEINCFTETIGKKDMKHKEEVESLKKKIEHLNKLNTKDLLNTQAQIQVLNESFQENNQTIQSVQKELEQSKKDANKGLLENRELRERHEIECRRMDEVIKHLKEMNVSKDQALQTLDSKFKRLGRRSQAYEMKHHDFCADAEHRIQTLQSEVTKLGQLLSCEKEEKAAAREGFQQEMLDLKKSNTKVKYDADMAKLDNIKLRKQTETMKNEVEMDKIKIACLKATISQNQLKYHNSMSQAGRQIDLLKMKVDMLEDEKKGEMDSMDKRLESKGVQCVVQINMLETAGKIDDDPTLEEEANLTETSDVTTAGILKKTDLRSQTVQIQSLSTRDVLPKNSQKILTPSYKDEFPELIKSTPSQEVTKVGKASKNRCSASRKTPVEGCENTETKMFLDKIERLESQLRQQNIQLTSRAEGDVKKKKILSDREAEIKSKDTKITNLTDQLTKQKGISNAIHKQRDYEKEEKRKMEKELLKVRDKLQATKLQCENLRQNHAATLKVNPKSNDKNMYNKPKLTSNINALDGQSTGNEWDDNPTLQPNDNSEQNVTTSQNNLQKGTARLKKKRNKKKN</sequence>
<protein>
    <submittedName>
        <fullName evidence="3">Uncharacterized protein</fullName>
    </submittedName>
</protein>
<dbReference type="Proteomes" id="UP000594262">
    <property type="component" value="Unplaced"/>
</dbReference>
<feature type="compositionally biased region" description="Basic and acidic residues" evidence="2">
    <location>
        <begin position="192"/>
        <end position="202"/>
    </location>
</feature>
<dbReference type="EnsemblMetazoa" id="CLYHEMT017824.1">
    <property type="protein sequence ID" value="CLYHEMP017824.1"/>
    <property type="gene ID" value="CLYHEMG017824"/>
</dbReference>
<feature type="region of interest" description="Disordered" evidence="2">
    <location>
        <begin position="760"/>
        <end position="812"/>
    </location>
</feature>
<organism evidence="3 4">
    <name type="scientific">Clytia hemisphaerica</name>
    <dbReference type="NCBI Taxonomy" id="252671"/>
    <lineage>
        <taxon>Eukaryota</taxon>
        <taxon>Metazoa</taxon>
        <taxon>Cnidaria</taxon>
        <taxon>Hydrozoa</taxon>
        <taxon>Hydroidolina</taxon>
        <taxon>Leptothecata</taxon>
        <taxon>Obeliida</taxon>
        <taxon>Clytiidae</taxon>
        <taxon>Clytia</taxon>
    </lineage>
</organism>
<reference evidence="3" key="1">
    <citation type="submission" date="2021-01" db="UniProtKB">
        <authorList>
            <consortium name="EnsemblMetazoa"/>
        </authorList>
    </citation>
    <scope>IDENTIFICATION</scope>
</reference>
<evidence type="ECO:0000256" key="2">
    <source>
        <dbReference type="SAM" id="MobiDB-lite"/>
    </source>
</evidence>
<keyword evidence="1" id="KW-0175">Coiled coil</keyword>
<name>A0A7M5X4U5_9CNID</name>
<feature type="compositionally biased region" description="Basic and acidic residues" evidence="2">
    <location>
        <begin position="69"/>
        <end position="79"/>
    </location>
</feature>
<feature type="coiled-coil region" evidence="1">
    <location>
        <begin position="224"/>
        <end position="347"/>
    </location>
</feature>